<gene>
    <name evidence="7" type="ORF">ZIOFF_000463</name>
</gene>
<dbReference type="InterPro" id="IPR029063">
    <property type="entry name" value="SAM-dependent_MTases_sf"/>
</dbReference>
<evidence type="ECO:0000313" key="8">
    <source>
        <dbReference type="Proteomes" id="UP000734854"/>
    </source>
</evidence>
<keyword evidence="2 5" id="KW-0808">Transferase</keyword>
<comment type="similarity">
    <text evidence="5">Belongs to the class I-like SAM-binding methyltransferase superfamily. RsmB/NOP family.</text>
</comment>
<feature type="binding site" evidence="5">
    <location>
        <position position="410"/>
    </location>
    <ligand>
        <name>S-adenosyl-L-methionine</name>
        <dbReference type="ChEBI" id="CHEBI:59789"/>
    </ligand>
</feature>
<dbReference type="GO" id="GO:0003723">
    <property type="term" value="F:RNA binding"/>
    <property type="evidence" value="ECO:0007669"/>
    <property type="project" value="UniProtKB-UniRule"/>
</dbReference>
<evidence type="ECO:0000313" key="7">
    <source>
        <dbReference type="EMBL" id="KAG6535463.1"/>
    </source>
</evidence>
<dbReference type="Pfam" id="PF14244">
    <property type="entry name" value="Retrotran_gag_3"/>
    <property type="match status" value="1"/>
</dbReference>
<organism evidence="7 8">
    <name type="scientific">Zingiber officinale</name>
    <name type="common">Ginger</name>
    <name type="synonym">Amomum zingiber</name>
    <dbReference type="NCBI Taxonomy" id="94328"/>
    <lineage>
        <taxon>Eukaryota</taxon>
        <taxon>Viridiplantae</taxon>
        <taxon>Streptophyta</taxon>
        <taxon>Embryophyta</taxon>
        <taxon>Tracheophyta</taxon>
        <taxon>Spermatophyta</taxon>
        <taxon>Magnoliopsida</taxon>
        <taxon>Liliopsida</taxon>
        <taxon>Zingiberales</taxon>
        <taxon>Zingiberaceae</taxon>
        <taxon>Zingiber</taxon>
    </lineage>
</organism>
<evidence type="ECO:0000256" key="1">
    <source>
        <dbReference type="ARBA" id="ARBA00022603"/>
    </source>
</evidence>
<dbReference type="PANTHER" id="PTHR37610:SF40">
    <property type="entry name" value="OS01G0909600 PROTEIN"/>
    <property type="match status" value="1"/>
</dbReference>
<accession>A0A8J5IJP6</accession>
<evidence type="ECO:0000259" key="6">
    <source>
        <dbReference type="PROSITE" id="PS51686"/>
    </source>
</evidence>
<keyword evidence="1 5" id="KW-0489">Methyltransferase</keyword>
<dbReference type="EMBL" id="JACMSC010000001">
    <property type="protein sequence ID" value="KAG6535463.1"/>
    <property type="molecule type" value="Genomic_DNA"/>
</dbReference>
<dbReference type="GO" id="GO:0032259">
    <property type="term" value="P:methylation"/>
    <property type="evidence" value="ECO:0007669"/>
    <property type="project" value="UniProtKB-KW"/>
</dbReference>
<dbReference type="AlphaFoldDB" id="A0A8J5IJP6"/>
<evidence type="ECO:0000256" key="3">
    <source>
        <dbReference type="ARBA" id="ARBA00022691"/>
    </source>
</evidence>
<dbReference type="GO" id="GO:0008168">
    <property type="term" value="F:methyltransferase activity"/>
    <property type="evidence" value="ECO:0007669"/>
    <property type="project" value="UniProtKB-KW"/>
</dbReference>
<dbReference type="SUPFAM" id="SSF53335">
    <property type="entry name" value="S-adenosyl-L-methionine-dependent methyltransferases"/>
    <property type="match status" value="1"/>
</dbReference>
<name>A0A8J5IJP6_ZINOF</name>
<feature type="binding site" evidence="5">
    <location>
        <begin position="386"/>
        <end position="392"/>
    </location>
    <ligand>
        <name>S-adenosyl-L-methionine</name>
        <dbReference type="ChEBI" id="CHEBI:59789"/>
    </ligand>
</feature>
<evidence type="ECO:0000256" key="4">
    <source>
        <dbReference type="ARBA" id="ARBA00022884"/>
    </source>
</evidence>
<keyword evidence="8" id="KW-1185">Reference proteome</keyword>
<feature type="domain" description="SAM-dependent MTase RsmB/NOP-type" evidence="6">
    <location>
        <begin position="289"/>
        <end position="449"/>
    </location>
</feature>
<dbReference type="PROSITE" id="PS51686">
    <property type="entry name" value="SAM_MT_RSMB_NOP"/>
    <property type="match status" value="1"/>
</dbReference>
<comment type="caution">
    <text evidence="5">Lacks conserved residue(s) required for the propagation of feature annotation.</text>
</comment>
<evidence type="ECO:0000256" key="5">
    <source>
        <dbReference type="PROSITE-ProRule" id="PRU01023"/>
    </source>
</evidence>
<dbReference type="InterPro" id="IPR049560">
    <property type="entry name" value="MeTrfase_RsmB-F_NOP2_cat"/>
</dbReference>
<comment type="caution">
    <text evidence="7">The sequence shown here is derived from an EMBL/GenBank/DDBJ whole genome shotgun (WGS) entry which is preliminary data.</text>
</comment>
<reference evidence="7 8" key="1">
    <citation type="submission" date="2020-08" db="EMBL/GenBank/DDBJ databases">
        <title>Plant Genome Project.</title>
        <authorList>
            <person name="Zhang R.-G."/>
        </authorList>
    </citation>
    <scope>NUCLEOTIDE SEQUENCE [LARGE SCALE GENOMIC DNA]</scope>
    <source>
        <tissue evidence="7">Rhizome</tissue>
    </source>
</reference>
<sequence>MGDESKKLENETYQSDALTLQQSDHPSLVLVSKLLDENNYIKWSCAMRIALSAKIKIEFINGAIKAPAAKDNEFLAWEHCNHMVLSLIVNVVQSDIVERNDGHIFEIHREIVEHRQGHQSVSIYYTKLKALWGKLASYHDLITCTCGGVKGLVEREEKERVMQFLMGLNDSFSIIRGSILLMNPLPDTRKVHALVQQHERKNEVAANRDATGYTANFAQQKDSHTIDRCFYIHGFPPGHHYHGKDVKPKEKKDVNTPFISNVETNNSLPRSMIKSWHYFAKKMVTTNPLSTPQDSTIKKTIRLGSSHVEKWDLIAVSVAVEQPISDGGWAFGFTRGIVLQGSQSVCEPHGLWKEIPYADTKGASTDIEIYFCSLDPQEGERILDMCAAPGGKTTAIAIFMRNKGEVIAIDRSHNKVNFLALESMDFIMWLGMTDLMQVTPVIGASSDSL</sequence>
<protein>
    <recommendedName>
        <fullName evidence="6">SAM-dependent MTase RsmB/NOP-type domain-containing protein</fullName>
    </recommendedName>
</protein>
<proteinExistence type="inferred from homology"/>
<keyword evidence="3 5" id="KW-0949">S-adenosyl-L-methionine</keyword>
<dbReference type="Gene3D" id="3.40.50.150">
    <property type="entry name" value="Vaccinia Virus protein VP39"/>
    <property type="match status" value="1"/>
</dbReference>
<evidence type="ECO:0000256" key="2">
    <source>
        <dbReference type="ARBA" id="ARBA00022679"/>
    </source>
</evidence>
<keyword evidence="4 5" id="KW-0694">RNA-binding</keyword>
<dbReference type="PANTHER" id="PTHR37610">
    <property type="entry name" value="CCHC-TYPE DOMAIN-CONTAINING PROTEIN"/>
    <property type="match status" value="1"/>
</dbReference>
<dbReference type="InterPro" id="IPR029472">
    <property type="entry name" value="Copia-like_N"/>
</dbReference>
<dbReference type="Proteomes" id="UP000734854">
    <property type="component" value="Unassembled WGS sequence"/>
</dbReference>
<dbReference type="Pfam" id="PF01189">
    <property type="entry name" value="Methyltr_RsmB-F"/>
    <property type="match status" value="1"/>
</dbReference>
<dbReference type="InterPro" id="IPR001678">
    <property type="entry name" value="MeTrfase_RsmB-F_NOP2_dom"/>
</dbReference>